<dbReference type="InterPro" id="IPR001314">
    <property type="entry name" value="Peptidase_S1A"/>
</dbReference>
<sequence length="260" mass="27458">MASKMQKFLIFGSLMVASCLGASTNLNVEIVGGQNAKIEDFPYQLSLEKSGSHNCGASIITNEYAVTAAHCVHGQKVEALQLRAGTSFTGHGGYLHPVSSFTMHPKYNDDVIRNIVNICNLEVKIPFAYGKQIQPVALATENPSIGAVGIVTGFGQINEDGPIQAAQLQQLQVPIVSHDLCKQVIGGALTPNMICAGISGGEGTCFGDSGGPLVVNGKLVGVVSFLEDSCDKPYPQVFADVPALHKFVQSVLKNSTNLQE</sequence>
<dbReference type="PROSITE" id="PS50240">
    <property type="entry name" value="TRYPSIN_DOM"/>
    <property type="match status" value="1"/>
</dbReference>
<dbReference type="InterPro" id="IPR009003">
    <property type="entry name" value="Peptidase_S1_PA"/>
</dbReference>
<keyword evidence="5" id="KW-1015">Disulfide bond</keyword>
<evidence type="ECO:0000313" key="10">
    <source>
        <dbReference type="Proteomes" id="UP001233999"/>
    </source>
</evidence>
<dbReference type="InterPro" id="IPR018114">
    <property type="entry name" value="TRYPSIN_HIS"/>
</dbReference>
<feature type="domain" description="Peptidase S1" evidence="8">
    <location>
        <begin position="30"/>
        <end position="253"/>
    </location>
</feature>
<dbReference type="GO" id="GO:0006508">
    <property type="term" value="P:proteolysis"/>
    <property type="evidence" value="ECO:0007669"/>
    <property type="project" value="UniProtKB-KW"/>
</dbReference>
<dbReference type="InterPro" id="IPR050430">
    <property type="entry name" value="Peptidase_S1"/>
</dbReference>
<reference evidence="9" key="2">
    <citation type="submission" date="2023-05" db="EMBL/GenBank/DDBJ databases">
        <authorList>
            <person name="Fouks B."/>
        </authorList>
    </citation>
    <scope>NUCLEOTIDE SEQUENCE</scope>
    <source>
        <strain evidence="9">Stay&amp;Tobe</strain>
        <tissue evidence="9">Testes</tissue>
    </source>
</reference>
<dbReference type="SUPFAM" id="SSF50494">
    <property type="entry name" value="Trypsin-like serine proteases"/>
    <property type="match status" value="1"/>
</dbReference>
<dbReference type="FunFam" id="2.40.10.10:FF:000034">
    <property type="entry name" value="Eupolytin"/>
    <property type="match status" value="1"/>
</dbReference>
<keyword evidence="2 6" id="KW-0645">Protease</keyword>
<reference evidence="9" key="1">
    <citation type="journal article" date="2023" name="IScience">
        <title>Live-bearing cockroach genome reveals convergent evolutionary mechanisms linked to viviparity in insects and beyond.</title>
        <authorList>
            <person name="Fouks B."/>
            <person name="Harrison M.C."/>
            <person name="Mikhailova A.A."/>
            <person name="Marchal E."/>
            <person name="English S."/>
            <person name="Carruthers M."/>
            <person name="Jennings E.C."/>
            <person name="Chiamaka E.L."/>
            <person name="Frigard R.A."/>
            <person name="Pippel M."/>
            <person name="Attardo G.M."/>
            <person name="Benoit J.B."/>
            <person name="Bornberg-Bauer E."/>
            <person name="Tobe S.S."/>
        </authorList>
    </citation>
    <scope>NUCLEOTIDE SEQUENCE</scope>
    <source>
        <strain evidence="9">Stay&amp;Tobe</strain>
    </source>
</reference>
<dbReference type="PROSITE" id="PS00135">
    <property type="entry name" value="TRYPSIN_SER"/>
    <property type="match status" value="1"/>
</dbReference>
<dbReference type="InterPro" id="IPR033116">
    <property type="entry name" value="TRYPSIN_SER"/>
</dbReference>
<evidence type="ECO:0000259" key="8">
    <source>
        <dbReference type="PROSITE" id="PS50240"/>
    </source>
</evidence>
<comment type="similarity">
    <text evidence="1">Belongs to the peptidase S1 family.</text>
</comment>
<accession>A0AAD8AEY6</accession>
<evidence type="ECO:0000256" key="7">
    <source>
        <dbReference type="SAM" id="SignalP"/>
    </source>
</evidence>
<protein>
    <recommendedName>
        <fullName evidence="8">Peptidase S1 domain-containing protein</fullName>
    </recommendedName>
</protein>
<evidence type="ECO:0000256" key="1">
    <source>
        <dbReference type="ARBA" id="ARBA00007664"/>
    </source>
</evidence>
<evidence type="ECO:0000256" key="6">
    <source>
        <dbReference type="RuleBase" id="RU363034"/>
    </source>
</evidence>
<dbReference type="AlphaFoldDB" id="A0AAD8AEY6"/>
<dbReference type="PANTHER" id="PTHR24276">
    <property type="entry name" value="POLYSERASE-RELATED"/>
    <property type="match status" value="1"/>
</dbReference>
<evidence type="ECO:0000256" key="2">
    <source>
        <dbReference type="ARBA" id="ARBA00022670"/>
    </source>
</evidence>
<evidence type="ECO:0000256" key="4">
    <source>
        <dbReference type="ARBA" id="ARBA00022825"/>
    </source>
</evidence>
<dbReference type="SMART" id="SM00020">
    <property type="entry name" value="Tryp_SPc"/>
    <property type="match status" value="1"/>
</dbReference>
<dbReference type="Gene3D" id="2.40.10.10">
    <property type="entry name" value="Trypsin-like serine proteases"/>
    <property type="match status" value="2"/>
</dbReference>
<dbReference type="InterPro" id="IPR001254">
    <property type="entry name" value="Trypsin_dom"/>
</dbReference>
<organism evidence="9 10">
    <name type="scientific">Diploptera punctata</name>
    <name type="common">Pacific beetle cockroach</name>
    <dbReference type="NCBI Taxonomy" id="6984"/>
    <lineage>
        <taxon>Eukaryota</taxon>
        <taxon>Metazoa</taxon>
        <taxon>Ecdysozoa</taxon>
        <taxon>Arthropoda</taxon>
        <taxon>Hexapoda</taxon>
        <taxon>Insecta</taxon>
        <taxon>Pterygota</taxon>
        <taxon>Neoptera</taxon>
        <taxon>Polyneoptera</taxon>
        <taxon>Dictyoptera</taxon>
        <taxon>Blattodea</taxon>
        <taxon>Blaberoidea</taxon>
        <taxon>Blaberidae</taxon>
        <taxon>Diplopterinae</taxon>
        <taxon>Diploptera</taxon>
    </lineage>
</organism>
<dbReference type="PROSITE" id="PS51257">
    <property type="entry name" value="PROKAR_LIPOPROTEIN"/>
    <property type="match status" value="1"/>
</dbReference>
<keyword evidence="7" id="KW-0732">Signal</keyword>
<gene>
    <name evidence="9" type="ORF">L9F63_011254</name>
</gene>
<keyword evidence="3 6" id="KW-0378">Hydrolase</keyword>
<keyword evidence="10" id="KW-1185">Reference proteome</keyword>
<keyword evidence="4 6" id="KW-0720">Serine protease</keyword>
<name>A0AAD8AEY6_DIPPU</name>
<dbReference type="CDD" id="cd00190">
    <property type="entry name" value="Tryp_SPc"/>
    <property type="match status" value="1"/>
</dbReference>
<dbReference type="Pfam" id="PF00089">
    <property type="entry name" value="Trypsin"/>
    <property type="match status" value="1"/>
</dbReference>
<feature type="signal peptide" evidence="7">
    <location>
        <begin position="1"/>
        <end position="21"/>
    </location>
</feature>
<dbReference type="PRINTS" id="PR00722">
    <property type="entry name" value="CHYMOTRYPSIN"/>
</dbReference>
<dbReference type="EMBL" id="JASPKZ010001579">
    <property type="protein sequence ID" value="KAJ9597888.1"/>
    <property type="molecule type" value="Genomic_DNA"/>
</dbReference>
<evidence type="ECO:0000256" key="3">
    <source>
        <dbReference type="ARBA" id="ARBA00022801"/>
    </source>
</evidence>
<dbReference type="GO" id="GO:0004252">
    <property type="term" value="F:serine-type endopeptidase activity"/>
    <property type="evidence" value="ECO:0007669"/>
    <property type="project" value="InterPro"/>
</dbReference>
<comment type="caution">
    <text evidence="9">The sequence shown here is derived from an EMBL/GenBank/DDBJ whole genome shotgun (WGS) entry which is preliminary data.</text>
</comment>
<proteinExistence type="inferred from homology"/>
<feature type="chain" id="PRO_5041969632" description="Peptidase S1 domain-containing protein" evidence="7">
    <location>
        <begin position="22"/>
        <end position="260"/>
    </location>
</feature>
<evidence type="ECO:0000256" key="5">
    <source>
        <dbReference type="ARBA" id="ARBA00023157"/>
    </source>
</evidence>
<evidence type="ECO:0000313" key="9">
    <source>
        <dbReference type="EMBL" id="KAJ9597888.1"/>
    </source>
</evidence>
<dbReference type="Proteomes" id="UP001233999">
    <property type="component" value="Unassembled WGS sequence"/>
</dbReference>
<dbReference type="PROSITE" id="PS00134">
    <property type="entry name" value="TRYPSIN_HIS"/>
    <property type="match status" value="1"/>
</dbReference>
<dbReference type="InterPro" id="IPR043504">
    <property type="entry name" value="Peptidase_S1_PA_chymotrypsin"/>
</dbReference>
<dbReference type="PANTHER" id="PTHR24276:SF91">
    <property type="entry name" value="AT26814P-RELATED"/>
    <property type="match status" value="1"/>
</dbReference>